<evidence type="ECO:0000313" key="3">
    <source>
        <dbReference type="Proteomes" id="UP000562984"/>
    </source>
</evidence>
<feature type="domain" description="YprB ribonuclease H-like" evidence="1">
    <location>
        <begin position="406"/>
        <end position="495"/>
    </location>
</feature>
<evidence type="ECO:0000259" key="1">
    <source>
        <dbReference type="Pfam" id="PF13482"/>
    </source>
</evidence>
<dbReference type="Proteomes" id="UP000562984">
    <property type="component" value="Unassembled WGS sequence"/>
</dbReference>
<dbReference type="NCBIfam" id="TIGR03491">
    <property type="entry name" value="TM0106 family RecB-like putative nuclease"/>
    <property type="match status" value="1"/>
</dbReference>
<dbReference type="Pfam" id="PF13482">
    <property type="entry name" value="RNase_H_2"/>
    <property type="match status" value="1"/>
</dbReference>
<dbReference type="EMBL" id="JABEND010000006">
    <property type="protein sequence ID" value="NNG36325.1"/>
    <property type="molecule type" value="Genomic_DNA"/>
</dbReference>
<protein>
    <submittedName>
        <fullName evidence="2">TM0106 family RecB-like putative nuclease</fullName>
    </submittedName>
</protein>
<name>A0A849A750_9ACTN</name>
<proteinExistence type="predicted"/>
<dbReference type="InterPro" id="IPR019993">
    <property type="entry name" value="RecB_nuclease_TM0106_put"/>
</dbReference>
<gene>
    <name evidence="2" type="ORF">HKD39_11495</name>
</gene>
<dbReference type="AlphaFoldDB" id="A0A849A750"/>
<comment type="caution">
    <text evidence="2">The sequence shown here is derived from an EMBL/GenBank/DDBJ whole genome shotgun (WGS) entry which is preliminary data.</text>
</comment>
<dbReference type="InterPro" id="IPR038720">
    <property type="entry name" value="YprB_RNase_H-like_dom"/>
</dbReference>
<keyword evidence="3" id="KW-1185">Reference proteome</keyword>
<sequence length="514" mass="55660">MRIESGIEHGLAVLQRLPEAPSDLPAAAFGRLRPALVRTPRLANAERFGRPELLVADGRGYRPVIVRAHRTTDAGTSVPPLLISSVDRPFAVVEQPDRHRRRQQADLWQLAHFVVMLQQAGLAGDPVGGVIGRGTWSDAVPPAPPGTDPAGAPTDDAEVIVWHDLTPLLDEYRERFAFRQRVAAAAVAGGELVHPSRVSECRRCPWWSVCSEELQAAQDISLLAAGIDVPVLRAAGLHTVPDVIAAPPALLTSLQLTSIPAGELRVRAIAHRDGLPLVPKGNPAAPRADIELDIDMESYLDEGAYLWGTLLGTGRADASPDELISIAGGYRGFATFDADLAAGEGPNFARFWAFLDRARAACRARGLSFAAYCWSRQAEERWLFSTPRRYPEVPGMPTIEQVKQFTDSSQWIDLYAEVKSRFVVPGSLRLKAIAPVAGFSWRDPEPGGENSMAWYRAAVGKDAAGTGAPDLPKRQRVLDYNEDDVRATAAVRAWMSGPARELPTAAELDRAAAG</sequence>
<organism evidence="2 3">
    <name type="scientific">Nakamurella aerolata</name>
    <dbReference type="NCBI Taxonomy" id="1656892"/>
    <lineage>
        <taxon>Bacteria</taxon>
        <taxon>Bacillati</taxon>
        <taxon>Actinomycetota</taxon>
        <taxon>Actinomycetes</taxon>
        <taxon>Nakamurellales</taxon>
        <taxon>Nakamurellaceae</taxon>
        <taxon>Nakamurella</taxon>
    </lineage>
</organism>
<reference evidence="2 3" key="1">
    <citation type="submission" date="2020-05" db="EMBL/GenBank/DDBJ databases">
        <title>Nakamurella sp. DB0629 isolated from air conditioner.</title>
        <authorList>
            <person name="Kim D.H."/>
            <person name="Kim D.-U."/>
        </authorList>
    </citation>
    <scope>NUCLEOTIDE SEQUENCE [LARGE SCALE GENOMIC DNA]</scope>
    <source>
        <strain evidence="2 3">DB0629</strain>
    </source>
</reference>
<evidence type="ECO:0000313" key="2">
    <source>
        <dbReference type="EMBL" id="NNG36325.1"/>
    </source>
</evidence>
<accession>A0A849A750</accession>